<dbReference type="RefSeq" id="WP_053946478.1">
    <property type="nucleotide sequence ID" value="NZ_CP012622.1"/>
</dbReference>
<evidence type="ECO:0000313" key="2">
    <source>
        <dbReference type="Proteomes" id="UP000063919"/>
    </source>
</evidence>
<dbReference type="OrthoDB" id="388769at2"/>
<dbReference type="Proteomes" id="UP000063919">
    <property type="component" value="Chromosome"/>
</dbReference>
<accession>A0A0M3SJG8</accession>
<dbReference type="KEGG" id="scj:SCANT_v1c08220"/>
<dbReference type="EMBL" id="CP012622">
    <property type="protein sequence ID" value="ALD66728.1"/>
    <property type="molecule type" value="Genomic_DNA"/>
</dbReference>
<organism evidence="1 2">
    <name type="scientific">Spiroplasma cantharicola</name>
    <dbReference type="NCBI Taxonomy" id="362837"/>
    <lineage>
        <taxon>Bacteria</taxon>
        <taxon>Bacillati</taxon>
        <taxon>Mycoplasmatota</taxon>
        <taxon>Mollicutes</taxon>
        <taxon>Entomoplasmatales</taxon>
        <taxon>Spiroplasmataceae</taxon>
        <taxon>Spiroplasma</taxon>
    </lineage>
</organism>
<dbReference type="STRING" id="362837.SCANT_v1c08220"/>
<sequence>MKKMLSVWLSLGLTVSTGVSVVLKDENKNINKYSKFLTSLDDFLYLKVEKEKSVDKLSNKQIEKILKEAFSINEFGINLYKKIDYEILNQEDGELNILFKDKQNSNILNEKIIIKFNLVLFNYDKINDAVYILNNYLFANPLIINKSKYIQIELEDLLKNKFKRLFDRYISSNIFLKSVNEFWEFLDFEEVKNQKNDIIKANFLNNTNLDFRIMRDASNIGVKKSDKYITYYSDKKLMNKEIFNWIKKYSFFNEEITDYNNIFKIESKDEKQITFSLSKKYFNYGKLITLEIIKGTF</sequence>
<dbReference type="PATRIC" id="fig|362837.3.peg.838"/>
<proteinExistence type="predicted"/>
<gene>
    <name evidence="1" type="ORF">SCANT_v1c08220</name>
</gene>
<name>A0A0M3SJG8_9MOLU</name>
<dbReference type="AlphaFoldDB" id="A0A0M3SJG8"/>
<protein>
    <submittedName>
        <fullName evidence="1">Uncharacterized protein</fullName>
    </submittedName>
</protein>
<keyword evidence="2" id="KW-1185">Reference proteome</keyword>
<evidence type="ECO:0000313" key="1">
    <source>
        <dbReference type="EMBL" id="ALD66728.1"/>
    </source>
</evidence>
<reference evidence="1 2" key="1">
    <citation type="journal article" date="2015" name="Genome Announc.">
        <title>Complete Genome Sequence of Spiroplasma cantharicola CC-1T (DSM 21588), a Bacterium Isolated from Soldier Beetle (Cantharis carolinus).</title>
        <authorList>
            <person name="Lo W.S."/>
            <person name="Liu P.Y."/>
            <person name="Kuo C.H."/>
        </authorList>
    </citation>
    <scope>NUCLEOTIDE SEQUENCE [LARGE SCALE GENOMIC DNA]</scope>
    <source>
        <strain evidence="1 2">CC-1</strain>
    </source>
</reference>